<dbReference type="FunFam" id="1.10.150.50:FF:000033">
    <property type="entry name" value="Protein vts1, variant"/>
    <property type="match status" value="1"/>
</dbReference>
<dbReference type="InterPro" id="IPR050897">
    <property type="entry name" value="SMAUG/VTS1_RNA-bind"/>
</dbReference>
<dbReference type="Proteomes" id="UP000187013">
    <property type="component" value="Unassembled WGS sequence"/>
</dbReference>
<dbReference type="SMART" id="SM00454">
    <property type="entry name" value="SAM"/>
    <property type="match status" value="1"/>
</dbReference>
<dbReference type="EMBL" id="BDGX01000037">
    <property type="protein sequence ID" value="GAV53713.1"/>
    <property type="molecule type" value="Genomic_DNA"/>
</dbReference>
<evidence type="ECO:0000256" key="2">
    <source>
        <dbReference type="ARBA" id="ARBA00004514"/>
    </source>
</evidence>
<feature type="compositionally biased region" description="Polar residues" evidence="12">
    <location>
        <begin position="393"/>
        <end position="404"/>
    </location>
</feature>
<feature type="compositionally biased region" description="Low complexity" evidence="12">
    <location>
        <begin position="439"/>
        <end position="492"/>
    </location>
</feature>
<evidence type="ECO:0000256" key="12">
    <source>
        <dbReference type="SAM" id="MobiDB-lite"/>
    </source>
</evidence>
<dbReference type="PROSITE" id="PS50105">
    <property type="entry name" value="SAM_DOMAIN"/>
    <property type="match status" value="1"/>
</dbReference>
<sequence>MNHAYDEFGQGSQSPYTLGRGAHPGAVLLSPQSSAMNLSNSIASPMVLSPKIGAQSHSMFFNDVVDAQPLPQPAIPPHSSSTTPAAPATATGMSSAPNQGSQATQNPHATHNSAAGSAVLSPMVQSPNCNPSALGSTSMFLDSFTRPSSTSMLGVHSKPKQQPQHSQHAQVSQQHHSQQLPASQTATTSTPTSQHLPQGQQPPQSHQQTTVPPPPPQVPNNPVVNFTQDINQLCSWMSMLSSAQQNTVMDNLLFTLHEDVLQYTKLKLNSLVKSGFISPQMPAIASPVPNRDPYPLVNLDSVFSSDDIENDPNDNSILFQQWSPQPTSVTQPIFDCIKDVHQRPKSADPHVARATGHAPSNNKPKRNLGVGNNSSNGNNNNNNNNNCNPHSNVHSYGHSSNNHHFTSKARAAAASGGDIDSSGSTESLSRPASRGNVPNGSVANNSVHNNNNSTGNNTHSGSSNNNNNNNNNNNSTSNNATPTGTTATNGSSMNPKTLTDPRLLTNIPVWLKSLRLHKYSDSLRSKRWDELIYLDDETLEKMGISALGARRKLLKAFAVVKEYKEQGLIDQSAYV</sequence>
<keyword evidence="5" id="KW-0963">Cytoplasm</keyword>
<dbReference type="SUPFAM" id="SSF47769">
    <property type="entry name" value="SAM/Pointed domain"/>
    <property type="match status" value="1"/>
</dbReference>
<dbReference type="PANTHER" id="PTHR12515:SF5">
    <property type="entry name" value="PROTEIN SMAUG"/>
    <property type="match status" value="1"/>
</dbReference>
<feature type="compositionally biased region" description="Low complexity" evidence="12">
    <location>
        <begin position="77"/>
        <end position="97"/>
    </location>
</feature>
<comment type="similarity">
    <text evidence="3">Belongs to the VTS1 family.</text>
</comment>
<feature type="compositionally biased region" description="Basic and acidic residues" evidence="12">
    <location>
        <begin position="342"/>
        <end position="351"/>
    </location>
</feature>
<dbReference type="Gene3D" id="1.10.150.50">
    <property type="entry name" value="Transcription Factor, Ets-1"/>
    <property type="match status" value="1"/>
</dbReference>
<dbReference type="GO" id="GO:0005829">
    <property type="term" value="C:cytosol"/>
    <property type="evidence" value="ECO:0007669"/>
    <property type="project" value="UniProtKB-SubCell"/>
</dbReference>
<feature type="compositionally biased region" description="Low complexity" evidence="12">
    <location>
        <begin position="160"/>
        <end position="210"/>
    </location>
</feature>
<evidence type="ECO:0000256" key="9">
    <source>
        <dbReference type="ARBA" id="ARBA00024046"/>
    </source>
</evidence>
<feature type="compositionally biased region" description="Low complexity" evidence="12">
    <location>
        <begin position="367"/>
        <end position="392"/>
    </location>
</feature>
<dbReference type="AlphaFoldDB" id="A0A1Q3AE05"/>
<dbReference type="GO" id="GO:0003729">
    <property type="term" value="F:mRNA binding"/>
    <property type="evidence" value="ECO:0007669"/>
    <property type="project" value="InterPro"/>
</dbReference>
<evidence type="ECO:0000256" key="11">
    <source>
        <dbReference type="ARBA" id="ARBA00073291"/>
    </source>
</evidence>
<feature type="region of interest" description="Disordered" evidence="12">
    <location>
        <begin position="148"/>
        <end position="224"/>
    </location>
</feature>
<dbReference type="Pfam" id="PF07647">
    <property type="entry name" value="SAM_2"/>
    <property type="match status" value="1"/>
</dbReference>
<dbReference type="PANTHER" id="PTHR12515">
    <property type="entry name" value="STERILE ALPHA MOTIF DOMAIN CONTAINING PROTEIN 4-RELATED"/>
    <property type="match status" value="1"/>
</dbReference>
<proteinExistence type="inferred from homology"/>
<dbReference type="InterPro" id="IPR037635">
    <property type="entry name" value="VTS1_SAM"/>
</dbReference>
<evidence type="ECO:0000256" key="6">
    <source>
        <dbReference type="ARBA" id="ARBA00022741"/>
    </source>
</evidence>
<dbReference type="GO" id="GO:0000166">
    <property type="term" value="F:nucleotide binding"/>
    <property type="evidence" value="ECO:0007669"/>
    <property type="project" value="UniProtKB-KW"/>
</dbReference>
<feature type="compositionally biased region" description="Polar residues" evidence="12">
    <location>
        <begin position="98"/>
        <end position="114"/>
    </location>
</feature>
<evidence type="ECO:0000259" key="13">
    <source>
        <dbReference type="PROSITE" id="PS50105"/>
    </source>
</evidence>
<name>A0A1Q3AE05_ZYGRO</name>
<dbReference type="GO" id="GO:0000932">
    <property type="term" value="C:P-body"/>
    <property type="evidence" value="ECO:0007669"/>
    <property type="project" value="UniProtKB-SubCell"/>
</dbReference>
<organism evidence="14 15">
    <name type="scientific">Zygosaccharomyces rouxii</name>
    <dbReference type="NCBI Taxonomy" id="4956"/>
    <lineage>
        <taxon>Eukaryota</taxon>
        <taxon>Fungi</taxon>
        <taxon>Dikarya</taxon>
        <taxon>Ascomycota</taxon>
        <taxon>Saccharomycotina</taxon>
        <taxon>Saccharomycetes</taxon>
        <taxon>Saccharomycetales</taxon>
        <taxon>Saccharomycetaceae</taxon>
        <taxon>Zygosaccharomyces</taxon>
    </lineage>
</organism>
<evidence type="ECO:0000256" key="3">
    <source>
        <dbReference type="ARBA" id="ARBA00007325"/>
    </source>
</evidence>
<accession>A0A1Q3AE05</accession>
<comment type="subunit">
    <text evidence="9">Monomer. Binds to RNA.</text>
</comment>
<keyword evidence="7" id="KW-0694">RNA-binding</keyword>
<comment type="subcellular location">
    <subcellularLocation>
        <location evidence="1">Cytoplasm</location>
        <location evidence="1">P-body</location>
    </subcellularLocation>
    <subcellularLocation>
        <location evidence="2">Cytoplasm</location>
        <location evidence="2">Cytosol</location>
    </subcellularLocation>
</comment>
<feature type="domain" description="SAM" evidence="13">
    <location>
        <begin position="506"/>
        <end position="563"/>
    </location>
</feature>
<comment type="caution">
    <text evidence="14">The sequence shown here is derived from an EMBL/GenBank/DDBJ whole genome shotgun (WGS) entry which is preliminary data.</text>
</comment>
<keyword evidence="6" id="KW-0547">Nucleotide-binding</keyword>
<feature type="region of interest" description="Disordered" evidence="12">
    <location>
        <begin position="70"/>
        <end position="114"/>
    </location>
</feature>
<evidence type="ECO:0000256" key="1">
    <source>
        <dbReference type="ARBA" id="ARBA00004201"/>
    </source>
</evidence>
<dbReference type="GO" id="GO:0000289">
    <property type="term" value="P:nuclear-transcribed mRNA poly(A) tail shortening"/>
    <property type="evidence" value="ECO:0007669"/>
    <property type="project" value="TreeGrafter"/>
</dbReference>
<protein>
    <recommendedName>
        <fullName evidence="10">RNA-binding protein VTS1</fullName>
    </recommendedName>
    <alternativeName>
        <fullName evidence="11">RNA-binding protein vts1</fullName>
    </alternativeName>
</protein>
<feature type="region of interest" description="Disordered" evidence="12">
    <location>
        <begin position="342"/>
        <end position="500"/>
    </location>
</feature>
<feature type="compositionally biased region" description="Low complexity" evidence="12">
    <location>
        <begin position="408"/>
        <end position="424"/>
    </location>
</feature>
<dbReference type="InterPro" id="IPR001660">
    <property type="entry name" value="SAM"/>
</dbReference>
<evidence type="ECO:0000256" key="4">
    <source>
        <dbReference type="ARBA" id="ARBA00022448"/>
    </source>
</evidence>
<gene>
    <name evidence="14" type="ORF">ZYGR_0AK02150</name>
</gene>
<evidence type="ECO:0000313" key="15">
    <source>
        <dbReference type="Proteomes" id="UP000187013"/>
    </source>
</evidence>
<dbReference type="GO" id="GO:0015031">
    <property type="term" value="P:protein transport"/>
    <property type="evidence" value="ECO:0007669"/>
    <property type="project" value="UniProtKB-KW"/>
</dbReference>
<evidence type="ECO:0000256" key="10">
    <source>
        <dbReference type="ARBA" id="ARBA00024136"/>
    </source>
</evidence>
<dbReference type="InterPro" id="IPR013761">
    <property type="entry name" value="SAM/pointed_sf"/>
</dbReference>
<reference evidence="14 15" key="1">
    <citation type="submission" date="2016-08" db="EMBL/GenBank/DDBJ databases">
        <title>Draft genome sequence of allopolyploid Zygosaccharomyces rouxii.</title>
        <authorList>
            <person name="Watanabe J."/>
            <person name="Uehara K."/>
            <person name="Mogi Y."/>
            <person name="Tsukioka Y."/>
        </authorList>
    </citation>
    <scope>NUCLEOTIDE SEQUENCE [LARGE SCALE GENOMIC DNA]</scope>
    <source>
        <strain evidence="14 15">NBRC 110957</strain>
    </source>
</reference>
<dbReference type="CDD" id="cd09556">
    <property type="entry name" value="SAM_VTS1_fungal"/>
    <property type="match status" value="1"/>
</dbReference>
<keyword evidence="4" id="KW-0813">Transport</keyword>
<evidence type="ECO:0000256" key="5">
    <source>
        <dbReference type="ARBA" id="ARBA00022490"/>
    </source>
</evidence>
<evidence type="ECO:0000256" key="8">
    <source>
        <dbReference type="ARBA" id="ARBA00022927"/>
    </source>
</evidence>
<evidence type="ECO:0000313" key="14">
    <source>
        <dbReference type="EMBL" id="GAV53713.1"/>
    </source>
</evidence>
<keyword evidence="8" id="KW-0653">Protein transport</keyword>
<dbReference type="OrthoDB" id="2155283at2759"/>
<evidence type="ECO:0000256" key="7">
    <source>
        <dbReference type="ARBA" id="ARBA00022884"/>
    </source>
</evidence>